<gene>
    <name evidence="10" type="ORF">ACFQEV_14865</name>
</gene>
<dbReference type="PROSITE" id="PS50113">
    <property type="entry name" value="PAC"/>
    <property type="match status" value="2"/>
</dbReference>
<accession>A0ABD5U6S7</accession>
<dbReference type="InterPro" id="IPR052162">
    <property type="entry name" value="Sensor_kinase/Photoreceptor"/>
</dbReference>
<dbReference type="InterPro" id="IPR013655">
    <property type="entry name" value="PAS_fold_3"/>
</dbReference>
<dbReference type="CDD" id="cd00130">
    <property type="entry name" value="PAS"/>
    <property type="match status" value="4"/>
</dbReference>
<keyword evidence="3" id="KW-0597">Phosphoprotein</keyword>
<dbReference type="Pfam" id="PF13185">
    <property type="entry name" value="GAF_2"/>
    <property type="match status" value="1"/>
</dbReference>
<evidence type="ECO:0000313" key="10">
    <source>
        <dbReference type="EMBL" id="MFC6826262.1"/>
    </source>
</evidence>
<dbReference type="Pfam" id="PF08447">
    <property type="entry name" value="PAS_3"/>
    <property type="match status" value="2"/>
</dbReference>
<evidence type="ECO:0000256" key="4">
    <source>
        <dbReference type="ARBA" id="ARBA00022679"/>
    </source>
</evidence>
<feature type="domain" description="PAC" evidence="9">
    <location>
        <begin position="521"/>
        <end position="573"/>
    </location>
</feature>
<dbReference type="SMART" id="SM00091">
    <property type="entry name" value="PAS"/>
    <property type="match status" value="4"/>
</dbReference>
<evidence type="ECO:0000256" key="5">
    <source>
        <dbReference type="ARBA" id="ARBA00022777"/>
    </source>
</evidence>
<evidence type="ECO:0000259" key="8">
    <source>
        <dbReference type="PROSITE" id="PS50112"/>
    </source>
</evidence>
<dbReference type="InterPro" id="IPR001610">
    <property type="entry name" value="PAC"/>
</dbReference>
<dbReference type="InterPro" id="IPR013656">
    <property type="entry name" value="PAS_4"/>
</dbReference>
<dbReference type="Gene3D" id="3.30.450.20">
    <property type="entry name" value="PAS domain"/>
    <property type="match status" value="4"/>
</dbReference>
<comment type="caution">
    <text evidence="10">The sequence shown here is derived from an EMBL/GenBank/DDBJ whole genome shotgun (WGS) entry which is preliminary data.</text>
</comment>
<dbReference type="InterPro" id="IPR003018">
    <property type="entry name" value="GAF"/>
</dbReference>
<dbReference type="SUPFAM" id="SSF55785">
    <property type="entry name" value="PYP-like sensor domain (PAS domain)"/>
    <property type="match status" value="4"/>
</dbReference>
<dbReference type="Pfam" id="PF01590">
    <property type="entry name" value="GAF"/>
    <property type="match status" value="2"/>
</dbReference>
<keyword evidence="6" id="KW-0805">Transcription regulation</keyword>
<dbReference type="InterPro" id="IPR035965">
    <property type="entry name" value="PAS-like_dom_sf"/>
</dbReference>
<dbReference type="SUPFAM" id="SSF55781">
    <property type="entry name" value="GAF domain-like"/>
    <property type="match status" value="3"/>
</dbReference>
<feature type="domain" description="PAC" evidence="9">
    <location>
        <begin position="396"/>
        <end position="446"/>
    </location>
</feature>
<dbReference type="PANTHER" id="PTHR43304:SF1">
    <property type="entry name" value="PAC DOMAIN-CONTAINING PROTEIN"/>
    <property type="match status" value="1"/>
</dbReference>
<organism evidence="10 11">
    <name type="scientific">Halopelagius fulvigenes</name>
    <dbReference type="NCBI Taxonomy" id="1198324"/>
    <lineage>
        <taxon>Archaea</taxon>
        <taxon>Methanobacteriati</taxon>
        <taxon>Methanobacteriota</taxon>
        <taxon>Stenosarchaea group</taxon>
        <taxon>Halobacteria</taxon>
        <taxon>Halobacteriales</taxon>
        <taxon>Haloferacaceae</taxon>
    </lineage>
</organism>
<dbReference type="PROSITE" id="PS50112">
    <property type="entry name" value="PAS"/>
    <property type="match status" value="4"/>
</dbReference>
<keyword evidence="4" id="KW-0808">Transferase</keyword>
<dbReference type="Pfam" id="PF04967">
    <property type="entry name" value="HTH_10"/>
    <property type="match status" value="1"/>
</dbReference>
<protein>
    <recommendedName>
        <fullName evidence="2">histidine kinase</fullName>
        <ecNumber evidence="2">2.7.13.3</ecNumber>
    </recommendedName>
</protein>
<keyword evidence="11" id="KW-1185">Reference proteome</keyword>
<proteinExistence type="predicted"/>
<dbReference type="SMART" id="SM00065">
    <property type="entry name" value="GAF"/>
    <property type="match status" value="3"/>
</dbReference>
<dbReference type="InterPro" id="IPR000014">
    <property type="entry name" value="PAS"/>
</dbReference>
<dbReference type="RefSeq" id="WP_379697595.1">
    <property type="nucleotide sequence ID" value="NZ_JBHSXH010000015.1"/>
</dbReference>
<feature type="domain" description="PAS" evidence="8">
    <location>
        <begin position="206"/>
        <end position="276"/>
    </location>
</feature>
<dbReference type="InterPro" id="IPR007050">
    <property type="entry name" value="HTH_bacterioopsin"/>
</dbReference>
<evidence type="ECO:0000313" key="11">
    <source>
        <dbReference type="Proteomes" id="UP001596408"/>
    </source>
</evidence>
<dbReference type="GO" id="GO:0004673">
    <property type="term" value="F:protein histidine kinase activity"/>
    <property type="evidence" value="ECO:0007669"/>
    <property type="project" value="UniProtKB-EC"/>
</dbReference>
<dbReference type="InterPro" id="IPR029016">
    <property type="entry name" value="GAF-like_dom_sf"/>
</dbReference>
<feature type="domain" description="PAS" evidence="8">
    <location>
        <begin position="447"/>
        <end position="520"/>
    </location>
</feature>
<feature type="domain" description="PAS" evidence="8">
    <location>
        <begin position="96"/>
        <end position="151"/>
    </location>
</feature>
<evidence type="ECO:0000259" key="9">
    <source>
        <dbReference type="PROSITE" id="PS50113"/>
    </source>
</evidence>
<name>A0ABD5U6S7_9EURY</name>
<dbReference type="Pfam" id="PF08448">
    <property type="entry name" value="PAS_4"/>
    <property type="match status" value="2"/>
</dbReference>
<evidence type="ECO:0000256" key="3">
    <source>
        <dbReference type="ARBA" id="ARBA00022553"/>
    </source>
</evidence>
<sequence length="1309" mass="146853">MTSGSLSDALRETLAVFESVGDPGEPMTTAEVTGHLDVSRRSTYTRLEKLADRGFLGTKKAGAKGRVWWRPRDGEGADGLAALVDDLPGVVYRRRDEPGRPAEFVGGECERLTGYAAESLRSGAVSWEDDVIHPDDVARVRETVRTGLDGDGRFSVRYRIRTAGDDVRWVSERGHVAARDADGETQTLVEGLVTDISEVKAESRRFEREIDEVFERIDDAFYAVDEEFRFTHVNERAEELLQHPEEELLGRSVWEVFPSATETDAWESFHEALEMQTPTSYEVDYDRLGFWVEANVYPSETGLSVYFRDVTERKERERELEQYETLAKTASDVIVTMDERSVVRDVNAAVEDVFGYESDELVGESLTKLMPDRLSDVHRTAVRRYLDGEGRHLDWDYLELPGVRADGSEIPLAISFSEYEHDGERYFTGIVRDVTDRREMESDLRESERKFRTLAENLAQVVWMTSEDPTEFLYVNPAYEEVWGRDREHLYEDGLDFLSSVHPEDRERVREAYTGLPEEDYEEEYRIVRPDGSVRWLRARGVVVGDDGGDDVRIVGIVEDATERIRRNRELQRRVRQQEVITDFGRRALGDRELDDLASEAAALVAETLDNDYCAVLDFDADADELRLSRGVGWDEGAVGSTLSAVEEGSQAAYTLTSERPVVVEDLDAESRFDGPSLLTDHGVKSGISVVVGSSAEPWGVLGTYDADGNRFSEHDVNFVRSVANILATAINRREYERELVTRRTELQERERTLRGAYEIIADPSLSLSERIDRLLSVVRETVGTDYATLSRVQDGEYVFEAIDAPPDADIRPGDSVPLTATNCERVVETERTLVLRDVDADAPELADRVGNAEWGISCYLGAPVFVDGEVYGTFCFYDMDARAEAFSDWEVTFIDILSNWVGNELERERDTDRLTALNSLNAVVRETTEAIIEQSTREEIEKTVCERLAGTDSYLFAWIGDINLPSQTVSLRTEAGVEGFLDGNAAPLGPGDERGEDPTSEVLRTGEVQTVQNVQNDPKYRPWRETAERHGFHSSAAIPVVHEDTVYGVLNVYAARPRAFEGEEREVIAQLGEIVGHAIAAVERKRALMSNEVVELKFSVPAILDGYDVSTDCRFTLDETVPLQDGAYLLYGTADEGATDAVSAFVDAHRHWEDLTFRDDGRFEIRLSDPPILSTLASLGGSIEEAAFEDGTLNLTLHLSPSVDARRLIEVVRDGYPAAEMVTRKQVELGDGDAERIHETFVEALTDRQRAALRAAYHAGFFEWPREASGQEMAEALGVTPPTFHQHLRTAERKVFDSLLSSSVRSVE</sequence>
<keyword evidence="5" id="KW-0418">Kinase</keyword>
<dbReference type="EMBL" id="JBHSXH010000015">
    <property type="protein sequence ID" value="MFC6826262.1"/>
    <property type="molecule type" value="Genomic_DNA"/>
</dbReference>
<dbReference type="Gene3D" id="3.30.450.40">
    <property type="match status" value="3"/>
</dbReference>
<dbReference type="NCBIfam" id="TIGR00229">
    <property type="entry name" value="sensory_box"/>
    <property type="match status" value="3"/>
</dbReference>
<dbReference type="SMART" id="SM00086">
    <property type="entry name" value="PAC"/>
    <property type="match status" value="3"/>
</dbReference>
<comment type="catalytic activity">
    <reaction evidence="1">
        <text>ATP + protein L-histidine = ADP + protein N-phospho-L-histidine.</text>
        <dbReference type="EC" id="2.7.13.3"/>
    </reaction>
</comment>
<dbReference type="Proteomes" id="UP001596408">
    <property type="component" value="Unassembled WGS sequence"/>
</dbReference>
<feature type="domain" description="PAS" evidence="8">
    <location>
        <begin position="319"/>
        <end position="389"/>
    </location>
</feature>
<dbReference type="Pfam" id="PF15915">
    <property type="entry name" value="BAT"/>
    <property type="match status" value="1"/>
</dbReference>
<dbReference type="InterPro" id="IPR000700">
    <property type="entry name" value="PAS-assoc_C"/>
</dbReference>
<evidence type="ECO:0000256" key="7">
    <source>
        <dbReference type="ARBA" id="ARBA00023163"/>
    </source>
</evidence>
<keyword evidence="7" id="KW-0804">Transcription</keyword>
<evidence type="ECO:0000256" key="1">
    <source>
        <dbReference type="ARBA" id="ARBA00000085"/>
    </source>
</evidence>
<evidence type="ECO:0000256" key="6">
    <source>
        <dbReference type="ARBA" id="ARBA00023015"/>
    </source>
</evidence>
<dbReference type="PANTHER" id="PTHR43304">
    <property type="entry name" value="PHYTOCHROME-LIKE PROTEIN CPH1"/>
    <property type="match status" value="1"/>
</dbReference>
<evidence type="ECO:0000256" key="2">
    <source>
        <dbReference type="ARBA" id="ARBA00012438"/>
    </source>
</evidence>
<reference evidence="10 11" key="1">
    <citation type="journal article" date="2019" name="Int. J. Syst. Evol. Microbiol.">
        <title>The Global Catalogue of Microorganisms (GCM) 10K type strain sequencing project: providing services to taxonomists for standard genome sequencing and annotation.</title>
        <authorList>
            <consortium name="The Broad Institute Genomics Platform"/>
            <consortium name="The Broad Institute Genome Sequencing Center for Infectious Disease"/>
            <person name="Wu L."/>
            <person name="Ma J."/>
        </authorList>
    </citation>
    <scope>NUCLEOTIDE SEQUENCE [LARGE SCALE GENOMIC DNA]</scope>
    <source>
        <strain evidence="10 11">YIM 94188</strain>
    </source>
</reference>
<dbReference type="InterPro" id="IPR031803">
    <property type="entry name" value="BAT_GAF/HTH-assoc"/>
</dbReference>
<dbReference type="EC" id="2.7.13.3" evidence="2"/>